<dbReference type="RefSeq" id="WP_379877414.1">
    <property type="nucleotide sequence ID" value="NZ_JBHUIP010000013.1"/>
</dbReference>
<dbReference type="Proteomes" id="UP001597295">
    <property type="component" value="Unassembled WGS sequence"/>
</dbReference>
<dbReference type="InterPro" id="IPR000073">
    <property type="entry name" value="AB_hydrolase_1"/>
</dbReference>
<keyword evidence="3" id="KW-1185">Reference proteome</keyword>
<evidence type="ECO:0000313" key="3">
    <source>
        <dbReference type="Proteomes" id="UP001597295"/>
    </source>
</evidence>
<dbReference type="Gene3D" id="3.40.50.1820">
    <property type="entry name" value="alpha/beta hydrolase"/>
    <property type="match status" value="1"/>
</dbReference>
<dbReference type="GO" id="GO:0016787">
    <property type="term" value="F:hydrolase activity"/>
    <property type="evidence" value="ECO:0007669"/>
    <property type="project" value="UniProtKB-KW"/>
</dbReference>
<sequence>MGFFSGEGVFPVEAGAPIPDVDDLSPKLGRPNLGCDPILRCNKALVIFVGGFGDTANKHMFRLFERYCAAGHSAQAKAYFTHDSYSDIADYIEKWRVQYPGHQITLVGHSFGGFGSYRAALKVAEKNVKLDLLVTLDPVTNINFEQKSGFPFYSPTEPFERPVTTERWLNVYVSDPPDIPYPNSGSNRVTRLRGGPWGKLKARGLADDEWTITSTMVPADGQPQHHLDNGHTRMDILFAPVKSEVESMIR</sequence>
<dbReference type="InterPro" id="IPR029058">
    <property type="entry name" value="AB_hydrolase_fold"/>
</dbReference>
<dbReference type="Pfam" id="PF12697">
    <property type="entry name" value="Abhydrolase_6"/>
    <property type="match status" value="1"/>
</dbReference>
<proteinExistence type="predicted"/>
<organism evidence="2 3">
    <name type="scientific">Lacibacterium aquatile</name>
    <dbReference type="NCBI Taxonomy" id="1168082"/>
    <lineage>
        <taxon>Bacteria</taxon>
        <taxon>Pseudomonadati</taxon>
        <taxon>Pseudomonadota</taxon>
        <taxon>Alphaproteobacteria</taxon>
        <taxon>Rhodospirillales</taxon>
        <taxon>Rhodospirillaceae</taxon>
    </lineage>
</organism>
<gene>
    <name evidence="2" type="ORF">ACFSM5_15620</name>
</gene>
<evidence type="ECO:0000313" key="2">
    <source>
        <dbReference type="EMBL" id="MFD2264332.1"/>
    </source>
</evidence>
<name>A0ABW5DTE4_9PROT</name>
<accession>A0ABW5DTE4</accession>
<dbReference type="EMBL" id="JBHUIP010000013">
    <property type="protein sequence ID" value="MFD2264332.1"/>
    <property type="molecule type" value="Genomic_DNA"/>
</dbReference>
<evidence type="ECO:0000259" key="1">
    <source>
        <dbReference type="Pfam" id="PF12697"/>
    </source>
</evidence>
<dbReference type="SUPFAM" id="SSF53474">
    <property type="entry name" value="alpha/beta-Hydrolases"/>
    <property type="match status" value="1"/>
</dbReference>
<keyword evidence="2" id="KW-0378">Hydrolase</keyword>
<reference evidence="3" key="1">
    <citation type="journal article" date="2019" name="Int. J. Syst. Evol. Microbiol.">
        <title>The Global Catalogue of Microorganisms (GCM) 10K type strain sequencing project: providing services to taxonomists for standard genome sequencing and annotation.</title>
        <authorList>
            <consortium name="The Broad Institute Genomics Platform"/>
            <consortium name="The Broad Institute Genome Sequencing Center for Infectious Disease"/>
            <person name="Wu L."/>
            <person name="Ma J."/>
        </authorList>
    </citation>
    <scope>NUCLEOTIDE SEQUENCE [LARGE SCALE GENOMIC DNA]</scope>
    <source>
        <strain evidence="3">CGMCC 1.19062</strain>
    </source>
</reference>
<protein>
    <submittedName>
        <fullName evidence="2">Lipase family alpha/beta hydrolase</fullName>
    </submittedName>
</protein>
<comment type="caution">
    <text evidence="2">The sequence shown here is derived from an EMBL/GenBank/DDBJ whole genome shotgun (WGS) entry which is preliminary data.</text>
</comment>
<feature type="domain" description="AB hydrolase-1" evidence="1">
    <location>
        <begin position="67"/>
        <end position="177"/>
    </location>
</feature>